<protein>
    <submittedName>
        <fullName evidence="3">Flavin reductase family protein</fullName>
    </submittedName>
</protein>
<name>A0A5C4V422_9ACTN</name>
<dbReference type="InterPro" id="IPR050268">
    <property type="entry name" value="NADH-dep_flavin_reductase"/>
</dbReference>
<dbReference type="SMART" id="SM00903">
    <property type="entry name" value="Flavin_Reduct"/>
    <property type="match status" value="1"/>
</dbReference>
<dbReference type="SUPFAM" id="SSF50475">
    <property type="entry name" value="FMN-binding split barrel"/>
    <property type="match status" value="1"/>
</dbReference>
<dbReference type="GO" id="GO:0010181">
    <property type="term" value="F:FMN binding"/>
    <property type="evidence" value="ECO:0007669"/>
    <property type="project" value="InterPro"/>
</dbReference>
<keyword evidence="1" id="KW-0560">Oxidoreductase</keyword>
<dbReference type="Gene3D" id="2.30.110.10">
    <property type="entry name" value="Electron Transport, Fmn-binding Protein, Chain A"/>
    <property type="match status" value="1"/>
</dbReference>
<gene>
    <name evidence="3" type="ORF">FH715_11855</name>
</gene>
<comment type="caution">
    <text evidence="3">The sequence shown here is derived from an EMBL/GenBank/DDBJ whole genome shotgun (WGS) entry which is preliminary data.</text>
</comment>
<evidence type="ECO:0000259" key="2">
    <source>
        <dbReference type="SMART" id="SM00903"/>
    </source>
</evidence>
<dbReference type="OrthoDB" id="9792858at2"/>
<dbReference type="EMBL" id="VDGT01000007">
    <property type="protein sequence ID" value="TNM30772.1"/>
    <property type="molecule type" value="Genomic_DNA"/>
</dbReference>
<dbReference type="PANTHER" id="PTHR30466:SF1">
    <property type="entry name" value="FMN REDUCTASE (NADH) RUTF"/>
    <property type="match status" value="1"/>
</dbReference>
<proteinExistence type="predicted"/>
<organism evidence="3 4">
    <name type="scientific">Streptomyces sedi</name>
    <dbReference type="NCBI Taxonomy" id="555059"/>
    <lineage>
        <taxon>Bacteria</taxon>
        <taxon>Bacillati</taxon>
        <taxon>Actinomycetota</taxon>
        <taxon>Actinomycetes</taxon>
        <taxon>Kitasatosporales</taxon>
        <taxon>Streptomycetaceae</taxon>
        <taxon>Streptomyces</taxon>
    </lineage>
</organism>
<accession>A0A5C4V422</accession>
<evidence type="ECO:0000256" key="1">
    <source>
        <dbReference type="ARBA" id="ARBA00023002"/>
    </source>
</evidence>
<evidence type="ECO:0000313" key="4">
    <source>
        <dbReference type="Proteomes" id="UP000311713"/>
    </source>
</evidence>
<feature type="domain" description="Flavin reductase like" evidence="2">
    <location>
        <begin position="23"/>
        <end position="171"/>
    </location>
</feature>
<keyword evidence="4" id="KW-1185">Reference proteome</keyword>
<sequence length="175" mass="18319">MTVPLSSDRPAQGVAPHDFRALMAGFPTGVGIVTAFQPDGRPIGMTCSSICSVSLTPSPTLLVCLRKGSPTLAALLSAGTFALNLLHEGGRATAELFASGDPDRFDRVAWRSGAGFGGPHLPADSHVTADCEISQYNAIGDHEAVFGKVTAVTAEEPERAPLLYGRRRYAVWPAG</sequence>
<evidence type="ECO:0000313" key="3">
    <source>
        <dbReference type="EMBL" id="TNM30772.1"/>
    </source>
</evidence>
<dbReference type="Proteomes" id="UP000311713">
    <property type="component" value="Unassembled WGS sequence"/>
</dbReference>
<dbReference type="PANTHER" id="PTHR30466">
    <property type="entry name" value="FLAVIN REDUCTASE"/>
    <property type="match status" value="1"/>
</dbReference>
<dbReference type="GO" id="GO:0006208">
    <property type="term" value="P:pyrimidine nucleobase catabolic process"/>
    <property type="evidence" value="ECO:0007669"/>
    <property type="project" value="TreeGrafter"/>
</dbReference>
<dbReference type="GO" id="GO:0042602">
    <property type="term" value="F:riboflavin reductase (NADPH) activity"/>
    <property type="evidence" value="ECO:0007669"/>
    <property type="project" value="TreeGrafter"/>
</dbReference>
<dbReference type="InterPro" id="IPR012349">
    <property type="entry name" value="Split_barrel_FMN-bd"/>
</dbReference>
<dbReference type="Pfam" id="PF01613">
    <property type="entry name" value="Flavin_Reduct"/>
    <property type="match status" value="1"/>
</dbReference>
<dbReference type="AlphaFoldDB" id="A0A5C4V422"/>
<reference evidence="3 4" key="1">
    <citation type="submission" date="2019-06" db="EMBL/GenBank/DDBJ databases">
        <title>Draft genome of Streptomyces sedi sp. JCM16909.</title>
        <authorList>
            <person name="Klykleung N."/>
            <person name="Tanasupawat S."/>
            <person name="Kudo T."/>
            <person name="Yuki M."/>
            <person name="Ohkuma M."/>
        </authorList>
    </citation>
    <scope>NUCLEOTIDE SEQUENCE [LARGE SCALE GENOMIC DNA]</scope>
    <source>
        <strain evidence="3 4">JCM 16909</strain>
    </source>
</reference>
<dbReference type="InterPro" id="IPR002563">
    <property type="entry name" value="Flavin_Rdtase-like_dom"/>
</dbReference>